<accession>A0AAV3UQS2</accession>
<reference evidence="1 2" key="1">
    <citation type="journal article" date="2019" name="Int. J. Syst. Evol. Microbiol.">
        <title>The Global Catalogue of Microorganisms (GCM) 10K type strain sequencing project: providing services to taxonomists for standard genome sequencing and annotation.</title>
        <authorList>
            <consortium name="The Broad Institute Genomics Platform"/>
            <consortium name="The Broad Institute Genome Sequencing Center for Infectious Disease"/>
            <person name="Wu L."/>
            <person name="Ma J."/>
        </authorList>
    </citation>
    <scope>NUCLEOTIDE SEQUENCE [LARGE SCALE GENOMIC DNA]</scope>
    <source>
        <strain evidence="1 2">JCM 17504</strain>
    </source>
</reference>
<dbReference type="InterPro" id="IPR045940">
    <property type="entry name" value="DUF6360"/>
</dbReference>
<keyword evidence="2" id="KW-1185">Reference proteome</keyword>
<dbReference type="Pfam" id="PF19887">
    <property type="entry name" value="DUF6360"/>
    <property type="match status" value="1"/>
</dbReference>
<name>A0AAV3UQS2_9EURY</name>
<dbReference type="AlphaFoldDB" id="A0AAV3UQS2"/>
<protein>
    <submittedName>
        <fullName evidence="1">Uncharacterized protein</fullName>
    </submittedName>
</protein>
<organism evidence="1 2">
    <name type="scientific">Haladaptatus pallidirubidus</name>
    <dbReference type="NCBI Taxonomy" id="1008152"/>
    <lineage>
        <taxon>Archaea</taxon>
        <taxon>Methanobacteriati</taxon>
        <taxon>Methanobacteriota</taxon>
        <taxon>Stenosarchaea group</taxon>
        <taxon>Halobacteria</taxon>
        <taxon>Halobacteriales</taxon>
        <taxon>Haladaptataceae</taxon>
        <taxon>Haladaptatus</taxon>
    </lineage>
</organism>
<dbReference type="RefSeq" id="WP_227777179.1">
    <property type="nucleotide sequence ID" value="NZ_BAABKX010000026.1"/>
</dbReference>
<comment type="caution">
    <text evidence="1">The sequence shown here is derived from an EMBL/GenBank/DDBJ whole genome shotgun (WGS) entry which is preliminary data.</text>
</comment>
<proteinExistence type="predicted"/>
<dbReference type="GeneID" id="68615882"/>
<evidence type="ECO:0000313" key="1">
    <source>
        <dbReference type="EMBL" id="GAA5063511.1"/>
    </source>
</evidence>
<dbReference type="EMBL" id="BAABKX010000026">
    <property type="protein sequence ID" value="GAA5063511.1"/>
    <property type="molecule type" value="Genomic_DNA"/>
</dbReference>
<dbReference type="Proteomes" id="UP001501729">
    <property type="component" value="Unassembled WGS sequence"/>
</dbReference>
<evidence type="ECO:0000313" key="2">
    <source>
        <dbReference type="Proteomes" id="UP001501729"/>
    </source>
</evidence>
<sequence>MPGRVLDVTAYTTLDYVEVSVHGSNWSEEGTTVLDVRTSKDDPDTVALDLELDSTAVAHVKPHAQSVSLTNEQPWRLVKAPEEAIEGDRNKRPARLRG</sequence>
<gene>
    <name evidence="1" type="ORF">GCM10025751_52080</name>
</gene>